<protein>
    <recommendedName>
        <fullName evidence="8">Riboflavin transporter</fullName>
    </recommendedName>
</protein>
<keyword evidence="6 9" id="KW-1133">Transmembrane helix</keyword>
<comment type="function">
    <text evidence="8">Probably a riboflavin-binding protein that interacts with the energy-coupling factor (ECF) ABC-transporter complex.</text>
</comment>
<accession>A0A132MGI7</accession>
<dbReference type="InterPro" id="IPR024529">
    <property type="entry name" value="ECF_trnsprt_substrate-spec"/>
</dbReference>
<evidence type="ECO:0000256" key="6">
    <source>
        <dbReference type="ARBA" id="ARBA00022989"/>
    </source>
</evidence>
<dbReference type="Proteomes" id="UP000243024">
    <property type="component" value="Unassembled WGS sequence"/>
</dbReference>
<organism evidence="11 12">
    <name type="scientific">Hydrogenibacillus schlegelii</name>
    <name type="common">Bacillus schlegelii</name>
    <dbReference type="NCBI Taxonomy" id="1484"/>
    <lineage>
        <taxon>Bacteria</taxon>
        <taxon>Bacillati</taxon>
        <taxon>Bacillota</taxon>
        <taxon>Bacilli</taxon>
        <taxon>Bacillales</taxon>
        <taxon>Bacillales Family X. Incertae Sedis</taxon>
        <taxon>Hydrogenibacillus</taxon>
    </lineage>
</organism>
<evidence type="ECO:0000313" key="12">
    <source>
        <dbReference type="Proteomes" id="UP000243024"/>
    </source>
</evidence>
<dbReference type="PIRSF" id="PIRSF037778">
    <property type="entry name" value="UCP037778_transp_RibU"/>
    <property type="match status" value="1"/>
</dbReference>
<keyword evidence="4 8" id="KW-1003">Cell membrane</keyword>
<dbReference type="Gene3D" id="1.10.1760.20">
    <property type="match status" value="1"/>
</dbReference>
<dbReference type="RefSeq" id="WP_066197658.1">
    <property type="nucleotide sequence ID" value="NZ_CBCSAS010000013.1"/>
</dbReference>
<dbReference type="GO" id="GO:0005886">
    <property type="term" value="C:plasma membrane"/>
    <property type="evidence" value="ECO:0007669"/>
    <property type="project" value="UniProtKB-SubCell"/>
</dbReference>
<evidence type="ECO:0000313" key="10">
    <source>
        <dbReference type="EMBL" id="MBT9281382.1"/>
    </source>
</evidence>
<comment type="caution">
    <text evidence="11">The sequence shown here is derived from an EMBL/GenBank/DDBJ whole genome shotgun (WGS) entry which is preliminary data.</text>
</comment>
<feature type="transmembrane region" description="Helical" evidence="9">
    <location>
        <begin position="82"/>
        <end position="100"/>
    </location>
</feature>
<sequence>MDRRLSRLSLLAAMGALSFILMLFEVPLPPFPPFLKVDAGDLPALLTALLYGPGAGIGIEGIKNVLHYLIRGGEAGLPIGQAANFLAGSVYVSVAAWAYGRRSDAAGLAVGLALGSLLTAVAMAAANYFFLFPLYIAVLHYPIAREDILPLILTAIFPFNLVKGGLIGIVAFALYSRLHGWIRERRATEVSAERR</sequence>
<reference evidence="10" key="2">
    <citation type="journal article" date="2021" name="Microbiology">
        <title>Metagenomic Analysis of the Microbial Community in the Underground Coal Fire Area (Kemerovo Region, Russia) Revealed Predominance of Thermophilic Members of the Phyla Deinococcus-thermus, Aquificae, and Firmicutes.</title>
        <authorList>
            <person name="Kadnikov V."/>
            <person name="Mardanov A.V."/>
            <person name="Beletsky A.V."/>
            <person name="Karnachuk O.V."/>
            <person name="Ravin N.V."/>
        </authorList>
    </citation>
    <scope>NUCLEOTIDE SEQUENCE</scope>
    <source>
        <strain evidence="10">RBS10-49</strain>
    </source>
</reference>
<keyword evidence="3 8" id="KW-0813">Transport</keyword>
<comment type="subcellular location">
    <subcellularLocation>
        <location evidence="1">Cell membrane</location>
        <topology evidence="1">Multi-pass membrane protein</topology>
    </subcellularLocation>
</comment>
<dbReference type="STRING" id="1484.SA87_11485"/>
<reference evidence="11 12" key="1">
    <citation type="submission" date="2015-09" db="EMBL/GenBank/DDBJ databases">
        <title>Draft genome sequence of Hydrogenibacillus schlegelii DSM 2000.</title>
        <authorList>
            <person name="Hemp J."/>
        </authorList>
    </citation>
    <scope>NUCLEOTIDE SEQUENCE [LARGE SCALE GENOMIC DNA]</scope>
    <source>
        <strain evidence="11 12">MA 48</strain>
    </source>
</reference>
<evidence type="ECO:0000256" key="1">
    <source>
        <dbReference type="ARBA" id="ARBA00004651"/>
    </source>
</evidence>
<name>A0A132MGI7_HYDSH</name>
<evidence type="ECO:0000256" key="2">
    <source>
        <dbReference type="ARBA" id="ARBA00005540"/>
    </source>
</evidence>
<evidence type="ECO:0000256" key="3">
    <source>
        <dbReference type="ARBA" id="ARBA00022448"/>
    </source>
</evidence>
<gene>
    <name evidence="10" type="ORF">KM312_01775</name>
    <name evidence="11" type="ORF">SA87_11485</name>
</gene>
<dbReference type="OrthoDB" id="9809216at2"/>
<evidence type="ECO:0000256" key="8">
    <source>
        <dbReference type="PIRNR" id="PIRNR037778"/>
    </source>
</evidence>
<dbReference type="Proteomes" id="UP000748108">
    <property type="component" value="Unassembled WGS sequence"/>
</dbReference>
<comment type="similarity">
    <text evidence="2 8">Belongs to the prokaryotic riboflavin transporter (P-RFT) (TC 2.A.87) family.</text>
</comment>
<keyword evidence="7 8" id="KW-0472">Membrane</keyword>
<dbReference type="EMBL" id="JXBB01000001">
    <property type="protein sequence ID" value="OAR05503.1"/>
    <property type="molecule type" value="Genomic_DNA"/>
</dbReference>
<evidence type="ECO:0000256" key="9">
    <source>
        <dbReference type="SAM" id="Phobius"/>
    </source>
</evidence>
<feature type="transmembrane region" description="Helical" evidence="9">
    <location>
        <begin position="7"/>
        <end position="24"/>
    </location>
</feature>
<evidence type="ECO:0000256" key="5">
    <source>
        <dbReference type="ARBA" id="ARBA00022692"/>
    </source>
</evidence>
<evidence type="ECO:0000256" key="7">
    <source>
        <dbReference type="ARBA" id="ARBA00023136"/>
    </source>
</evidence>
<feature type="transmembrane region" description="Helical" evidence="9">
    <location>
        <begin position="148"/>
        <end position="175"/>
    </location>
</feature>
<dbReference type="InterPro" id="IPR025720">
    <property type="entry name" value="RibU"/>
</dbReference>
<proteinExistence type="inferred from homology"/>
<keyword evidence="12" id="KW-1185">Reference proteome</keyword>
<keyword evidence="5 9" id="KW-0812">Transmembrane</keyword>
<evidence type="ECO:0000313" key="11">
    <source>
        <dbReference type="EMBL" id="OAR05503.1"/>
    </source>
</evidence>
<dbReference type="AlphaFoldDB" id="A0A132MGI7"/>
<evidence type="ECO:0000256" key="4">
    <source>
        <dbReference type="ARBA" id="ARBA00022475"/>
    </source>
</evidence>
<dbReference type="GO" id="GO:0032217">
    <property type="term" value="F:riboflavin transmembrane transporter activity"/>
    <property type="evidence" value="ECO:0007669"/>
    <property type="project" value="UniProtKB-UniRule"/>
</dbReference>
<dbReference type="PANTHER" id="PTHR38438">
    <property type="entry name" value="RIBOFLAVIN TRANSPORTER RIBU"/>
    <property type="match status" value="1"/>
</dbReference>
<dbReference type="EMBL" id="JAHHQF010000039">
    <property type="protein sequence ID" value="MBT9281382.1"/>
    <property type="molecule type" value="Genomic_DNA"/>
</dbReference>
<feature type="transmembrane region" description="Helical" evidence="9">
    <location>
        <begin position="112"/>
        <end position="136"/>
    </location>
</feature>
<dbReference type="PANTHER" id="PTHR38438:SF1">
    <property type="entry name" value="RIBOFLAVIN TRANSPORTER RIBU"/>
    <property type="match status" value="1"/>
</dbReference>
<dbReference type="Pfam" id="PF12822">
    <property type="entry name" value="ECF_trnsprt"/>
    <property type="match status" value="1"/>
</dbReference>